<proteinExistence type="predicted"/>
<accession>A0A9P4HLE7</accession>
<feature type="region of interest" description="Disordered" evidence="1">
    <location>
        <begin position="334"/>
        <end position="356"/>
    </location>
</feature>
<keyword evidence="3" id="KW-1185">Reference proteome</keyword>
<dbReference type="InterPro" id="IPR025040">
    <property type="entry name" value="DUF3984"/>
</dbReference>
<dbReference type="OrthoDB" id="5339776at2759"/>
<feature type="compositionally biased region" description="Polar residues" evidence="1">
    <location>
        <begin position="48"/>
        <end position="60"/>
    </location>
</feature>
<feature type="region of interest" description="Disordered" evidence="1">
    <location>
        <begin position="1"/>
        <end position="65"/>
    </location>
</feature>
<evidence type="ECO:0000313" key="3">
    <source>
        <dbReference type="Proteomes" id="UP000799777"/>
    </source>
</evidence>
<organism evidence="2 3">
    <name type="scientific">Setomelanomma holmii</name>
    <dbReference type="NCBI Taxonomy" id="210430"/>
    <lineage>
        <taxon>Eukaryota</taxon>
        <taxon>Fungi</taxon>
        <taxon>Dikarya</taxon>
        <taxon>Ascomycota</taxon>
        <taxon>Pezizomycotina</taxon>
        <taxon>Dothideomycetes</taxon>
        <taxon>Pleosporomycetidae</taxon>
        <taxon>Pleosporales</taxon>
        <taxon>Pleosporineae</taxon>
        <taxon>Phaeosphaeriaceae</taxon>
        <taxon>Setomelanomma</taxon>
    </lineage>
</organism>
<sequence length="428" mass="47429">MTEGSRTPSRSRRSYPNLHNLSLAPLSAKYPLDASAPPSPDEPAVHTPRTSYIAQKSAPTTPGILSLSLSRSNSCNRSGRHRTKPIYAYDGYFVNPENPTRDIGEIPKAKSTSTLHPGVSFADEPIGSEKRHHARKGTAPLPLRMPLVRHHTSEADDEWWHRAGLAIAGETRDSKGQGWLVRRESSTSLVQQDDEYEVHPSHDAKRIALLSGEHINTEDFPTFSPKMSRAGSRPQSRIQSRIQSRVPSARQSRRGSRVGSRADLAMTIGSNYASARQSLEIEDRFLEPDFVEGDEESDGDEEEVARLARERGSGLGGWMDRLIGWTLFSVDEDGEASEEEGVDDDNPFLPQNMTKEELRLRREVEARRRKLEREAIVAASALTGQNKENEGTEDGSRPSTAASQRAQEDEGGWQDAAWLLSVASKALF</sequence>
<dbReference type="Pfam" id="PF13136">
    <property type="entry name" value="DUF3984"/>
    <property type="match status" value="1"/>
</dbReference>
<feature type="region of interest" description="Disordered" evidence="1">
    <location>
        <begin position="378"/>
        <end position="410"/>
    </location>
</feature>
<gene>
    <name evidence="2" type="ORF">EK21DRAFT_54082</name>
</gene>
<evidence type="ECO:0000313" key="2">
    <source>
        <dbReference type="EMBL" id="KAF2035362.1"/>
    </source>
</evidence>
<comment type="caution">
    <text evidence="2">The sequence shown here is derived from an EMBL/GenBank/DDBJ whole genome shotgun (WGS) entry which is preliminary data.</text>
</comment>
<protein>
    <submittedName>
        <fullName evidence="2">Uncharacterized protein</fullName>
    </submittedName>
</protein>
<feature type="region of interest" description="Disordered" evidence="1">
    <location>
        <begin position="218"/>
        <end position="260"/>
    </location>
</feature>
<feature type="compositionally biased region" description="Polar residues" evidence="1">
    <location>
        <begin position="233"/>
        <end position="246"/>
    </location>
</feature>
<evidence type="ECO:0000256" key="1">
    <source>
        <dbReference type="SAM" id="MobiDB-lite"/>
    </source>
</evidence>
<dbReference type="Proteomes" id="UP000799777">
    <property type="component" value="Unassembled WGS sequence"/>
</dbReference>
<feature type="compositionally biased region" description="Acidic residues" evidence="1">
    <location>
        <begin position="334"/>
        <end position="346"/>
    </location>
</feature>
<dbReference type="EMBL" id="ML978157">
    <property type="protein sequence ID" value="KAF2035362.1"/>
    <property type="molecule type" value="Genomic_DNA"/>
</dbReference>
<dbReference type="AlphaFoldDB" id="A0A9P4HLE7"/>
<feature type="region of interest" description="Disordered" evidence="1">
    <location>
        <begin position="109"/>
        <end position="136"/>
    </location>
</feature>
<feature type="compositionally biased region" description="Basic and acidic residues" evidence="1">
    <location>
        <begin position="387"/>
        <end position="396"/>
    </location>
</feature>
<name>A0A9P4HLE7_9PLEO</name>
<reference evidence="2" key="1">
    <citation type="journal article" date="2020" name="Stud. Mycol.">
        <title>101 Dothideomycetes genomes: a test case for predicting lifestyles and emergence of pathogens.</title>
        <authorList>
            <person name="Haridas S."/>
            <person name="Albert R."/>
            <person name="Binder M."/>
            <person name="Bloem J."/>
            <person name="Labutti K."/>
            <person name="Salamov A."/>
            <person name="Andreopoulos B."/>
            <person name="Baker S."/>
            <person name="Barry K."/>
            <person name="Bills G."/>
            <person name="Bluhm B."/>
            <person name="Cannon C."/>
            <person name="Castanera R."/>
            <person name="Culley D."/>
            <person name="Daum C."/>
            <person name="Ezra D."/>
            <person name="Gonzalez J."/>
            <person name="Henrissat B."/>
            <person name="Kuo A."/>
            <person name="Liang C."/>
            <person name="Lipzen A."/>
            <person name="Lutzoni F."/>
            <person name="Magnuson J."/>
            <person name="Mondo S."/>
            <person name="Nolan M."/>
            <person name="Ohm R."/>
            <person name="Pangilinan J."/>
            <person name="Park H.-J."/>
            <person name="Ramirez L."/>
            <person name="Alfaro M."/>
            <person name="Sun H."/>
            <person name="Tritt A."/>
            <person name="Yoshinaga Y."/>
            <person name="Zwiers L.-H."/>
            <person name="Turgeon B."/>
            <person name="Goodwin S."/>
            <person name="Spatafora J."/>
            <person name="Crous P."/>
            <person name="Grigoriev I."/>
        </authorList>
    </citation>
    <scope>NUCLEOTIDE SEQUENCE</scope>
    <source>
        <strain evidence="2">CBS 110217</strain>
    </source>
</reference>